<comment type="caution">
    <text evidence="2">The sequence shown here is derived from an EMBL/GenBank/DDBJ whole genome shotgun (WGS) entry which is preliminary data.</text>
</comment>
<feature type="compositionally biased region" description="Basic and acidic residues" evidence="1">
    <location>
        <begin position="553"/>
        <end position="569"/>
    </location>
</feature>
<dbReference type="OMA" id="RTIARCQ"/>
<dbReference type="PANTHER" id="PTHR31115:SF3">
    <property type="entry name" value="EXPRESSED PROTEIN"/>
    <property type="match status" value="1"/>
</dbReference>
<sequence length="1331" mass="145082">MSASSKFDLSSGSPDRPTFPSGQRGVYTAASLDRSGSFREGMENRIQSSRPNMSRSGSALSQGDVTNFFHSLPLDNKLMAAGHKLPRQVEVNRMITASLGISPDDSLSGSSTTKLLPASLEGIKRVKDSIHDGVTRASDQTKIWAEAISKFDKHFPSVWTRKRSRSDVQPSSRSNTSLAGDRLVLGNPAKLSTQSNVTSSGFDHEQQKLEEQMKNAAPNKRIRTSMVDVQMDVRGNALGRPPGAMDRDKEMFGIANGGSVQSEEKDQALPIGIDGWEKSKMRKKRSGIKSDVSINGVSIRSPDGDRECKREIQQRLGIDARSRLSNVHGFRSGPSSGTVGIGKLDINCQQTGLSMRSTPRTDQDNSSLLNDRRDCFAGADKEKLNLKAINKLNIRESHSSASPASTTKMSPSTRAPRSGSGTISKSSPNVHRAIGVPDDWDIPQNTNKLHAVVGANNRKRTPSTHSSPPPVAQWGGQRPQKISRVARRTNFVPLLSGHDEPLTTDKISDISVNETGIGLRQSSGNSLQQVRLKGDQLSSVALSESEESGAAEIRSKDKGKKSGELDEKTGQNVQKVATSVSSSRKNKMQDEDLGVGDTVRRQGRTARGLTSARSSISMAVEKLDYTAKQLRSARLGCVKLGSKVGRPPTRKLSERKAYTRPRHPVNSGAPDLLGESHDVHEELLAAANAAVNSGHSSSFWRQMEPLFSVVSAEDIAYLKQQGNLGFNLLTPTPGAFCRDDCSTVPKRFELVDNKRDMGLASEVRRLEHFPEQLGPRRRAHNVIPLCQRLIAALVSEEENEGFCYRGDDDLKFDVNGIRFELDAELRPHILNHCSMGNLHTNGKPVSNGYGIPATRRYHNGLVHDELDFPAVPNAGIISSFGHSLNGLQADQEVMPNMPCSEFQYNQMSLDERLLLEIQSIGIFPEPVPDLAQREDEDINEDVSRLEEKLTQQVTKKKHLLCKVEKSAMEARELQEREIERSAYEKLVGLAYDKYMACCGPNASCGKGASSKIAKQGALALVKRTLERCQKFEDFGESCFNEPVFQDLFRSVSSHLKVSECVDSIIEGESANLYANTPTHSSEVRVSAPIGTHHIPSLISQSGQNMDTRDKYYSDGFQSVNQLSEEIIGKEDKGLTKVKKRELLLDDVVGGTVGTSSRAPSGIGSSLSSGAKGKRSERDREGKGHNRELSRNSTVKIGRPALGNVKGERKPKSKPKQKTTQLSASVNGLLGKAPEPPKAVSASASRSSGITTDINAKKKNDLSLGTSNDSEALDLSHLPLPGIDELGVPDDLDGQGQDLGSWLNIDDDALQDIDFMGLEIPMDDLSDLKMMV</sequence>
<dbReference type="FunCoup" id="A0A200QDD8">
    <property type="interactions" value="2986"/>
</dbReference>
<feature type="compositionally biased region" description="Polar residues" evidence="1">
    <location>
        <begin position="1"/>
        <end position="13"/>
    </location>
</feature>
<feature type="compositionally biased region" description="Polar residues" evidence="1">
    <location>
        <begin position="570"/>
        <end position="583"/>
    </location>
</feature>
<feature type="region of interest" description="Disordered" evidence="1">
    <location>
        <begin position="541"/>
        <end position="596"/>
    </location>
</feature>
<accession>A0A200QDD8</accession>
<evidence type="ECO:0000313" key="3">
    <source>
        <dbReference type="Proteomes" id="UP000195402"/>
    </source>
</evidence>
<evidence type="ECO:0000313" key="2">
    <source>
        <dbReference type="EMBL" id="OVA08397.1"/>
    </source>
</evidence>
<organism evidence="2 3">
    <name type="scientific">Macleaya cordata</name>
    <name type="common">Five-seeded plume-poppy</name>
    <name type="synonym">Bocconia cordata</name>
    <dbReference type="NCBI Taxonomy" id="56857"/>
    <lineage>
        <taxon>Eukaryota</taxon>
        <taxon>Viridiplantae</taxon>
        <taxon>Streptophyta</taxon>
        <taxon>Embryophyta</taxon>
        <taxon>Tracheophyta</taxon>
        <taxon>Spermatophyta</taxon>
        <taxon>Magnoliopsida</taxon>
        <taxon>Ranunculales</taxon>
        <taxon>Papaveraceae</taxon>
        <taxon>Papaveroideae</taxon>
        <taxon>Macleaya</taxon>
    </lineage>
</organism>
<dbReference type="Proteomes" id="UP000195402">
    <property type="component" value="Unassembled WGS sequence"/>
</dbReference>
<gene>
    <name evidence="2" type="ORF">BVC80_209g129</name>
</gene>
<dbReference type="OrthoDB" id="1915143at2759"/>
<feature type="compositionally biased region" description="Polar residues" evidence="1">
    <location>
        <begin position="1153"/>
        <end position="1168"/>
    </location>
</feature>
<reference evidence="2 3" key="1">
    <citation type="journal article" date="2017" name="Mol. Plant">
        <title>The Genome of Medicinal Plant Macleaya cordata Provides New Insights into Benzylisoquinoline Alkaloids Metabolism.</title>
        <authorList>
            <person name="Liu X."/>
            <person name="Liu Y."/>
            <person name="Huang P."/>
            <person name="Ma Y."/>
            <person name="Qing Z."/>
            <person name="Tang Q."/>
            <person name="Cao H."/>
            <person name="Cheng P."/>
            <person name="Zheng Y."/>
            <person name="Yuan Z."/>
            <person name="Zhou Y."/>
            <person name="Liu J."/>
            <person name="Tang Z."/>
            <person name="Zhuo Y."/>
            <person name="Zhang Y."/>
            <person name="Yu L."/>
            <person name="Huang J."/>
            <person name="Yang P."/>
            <person name="Peng Q."/>
            <person name="Zhang J."/>
            <person name="Jiang W."/>
            <person name="Zhang Z."/>
            <person name="Lin K."/>
            <person name="Ro D.K."/>
            <person name="Chen X."/>
            <person name="Xiong X."/>
            <person name="Shang Y."/>
            <person name="Huang S."/>
            <person name="Zeng J."/>
        </authorList>
    </citation>
    <scope>NUCLEOTIDE SEQUENCE [LARGE SCALE GENOMIC DNA]</scope>
    <source>
        <strain evidence="3">cv. BLH2017</strain>
        <tissue evidence="2">Root</tissue>
    </source>
</reference>
<name>A0A200QDD8_MACCD</name>
<feature type="compositionally biased region" description="Basic and acidic residues" evidence="1">
    <location>
        <begin position="1173"/>
        <end position="1189"/>
    </location>
</feature>
<feature type="region of interest" description="Disordered" evidence="1">
    <location>
        <begin position="159"/>
        <end position="203"/>
    </location>
</feature>
<evidence type="ECO:0000256" key="1">
    <source>
        <dbReference type="SAM" id="MobiDB-lite"/>
    </source>
</evidence>
<dbReference type="EMBL" id="MVGT01002328">
    <property type="protein sequence ID" value="OVA08397.1"/>
    <property type="molecule type" value="Genomic_DNA"/>
</dbReference>
<dbReference type="PANTHER" id="PTHR31115">
    <property type="entry name" value="OS05G0107300 PROTEIN"/>
    <property type="match status" value="1"/>
</dbReference>
<feature type="compositionally biased region" description="Polar residues" evidence="1">
    <location>
        <begin position="190"/>
        <end position="201"/>
    </location>
</feature>
<feature type="region of interest" description="Disordered" evidence="1">
    <location>
        <begin position="456"/>
        <end position="479"/>
    </location>
</feature>
<dbReference type="InParanoid" id="A0A200QDD8"/>
<feature type="compositionally biased region" description="Polar residues" evidence="1">
    <location>
        <begin position="399"/>
        <end position="429"/>
    </location>
</feature>
<feature type="region of interest" description="Disordered" evidence="1">
    <location>
        <begin position="1"/>
        <end position="60"/>
    </location>
</feature>
<dbReference type="STRING" id="56857.A0A200QDD8"/>
<feature type="compositionally biased region" description="Polar residues" evidence="1">
    <location>
        <begin position="167"/>
        <end position="178"/>
    </location>
</feature>
<proteinExistence type="predicted"/>
<feature type="compositionally biased region" description="Polar residues" evidence="1">
    <location>
        <begin position="45"/>
        <end position="60"/>
    </location>
</feature>
<feature type="region of interest" description="Disordered" evidence="1">
    <location>
        <begin position="395"/>
        <end position="443"/>
    </location>
</feature>
<feature type="region of interest" description="Disordered" evidence="1">
    <location>
        <begin position="641"/>
        <end position="670"/>
    </location>
</feature>
<protein>
    <submittedName>
        <fullName evidence="2">Uncharacterized protein</fullName>
    </submittedName>
</protein>
<keyword evidence="3" id="KW-1185">Reference proteome</keyword>
<feature type="region of interest" description="Disordered" evidence="1">
    <location>
        <begin position="1150"/>
        <end position="1245"/>
    </location>
</feature>